<comment type="caution">
    <text evidence="2">The sequence shown here is derived from an EMBL/GenBank/DDBJ whole genome shotgun (WGS) entry which is preliminary data.</text>
</comment>
<organism evidence="2 3">
    <name type="scientific">Virgibacillus dokdonensis</name>
    <dbReference type="NCBI Taxonomy" id="302167"/>
    <lineage>
        <taxon>Bacteria</taxon>
        <taxon>Bacillati</taxon>
        <taxon>Bacillota</taxon>
        <taxon>Bacilli</taxon>
        <taxon>Bacillales</taxon>
        <taxon>Bacillaceae</taxon>
        <taxon>Virgibacillus</taxon>
    </lineage>
</organism>
<dbReference type="EMBL" id="NFZX01000010">
    <property type="protein sequence ID" value="RFA35840.1"/>
    <property type="molecule type" value="Genomic_DNA"/>
</dbReference>
<evidence type="ECO:0000313" key="3">
    <source>
        <dbReference type="Proteomes" id="UP000256488"/>
    </source>
</evidence>
<dbReference type="Pfam" id="PF13157">
    <property type="entry name" value="Enas"/>
    <property type="match status" value="1"/>
</dbReference>
<evidence type="ECO:0000313" key="2">
    <source>
        <dbReference type="EMBL" id="RFA35840.1"/>
    </source>
</evidence>
<dbReference type="AlphaFoldDB" id="A0A3E0WS87"/>
<dbReference type="InterPro" id="IPR025055">
    <property type="entry name" value="Ena_core"/>
</dbReference>
<evidence type="ECO:0000259" key="1">
    <source>
        <dbReference type="Pfam" id="PF13157"/>
    </source>
</evidence>
<proteinExistence type="predicted"/>
<dbReference type="Proteomes" id="UP000256488">
    <property type="component" value="Unassembled WGS sequence"/>
</dbReference>
<name>A0A3E0WS87_9BACI</name>
<protein>
    <recommendedName>
        <fullName evidence="1">Endospore appendages core domain-containing protein</fullName>
    </recommendedName>
</protein>
<feature type="domain" description="Endospore appendages core" evidence="1">
    <location>
        <begin position="34"/>
        <end position="132"/>
    </location>
</feature>
<dbReference type="RefSeq" id="WP_116277857.1">
    <property type="nucleotide sequence ID" value="NZ_NFZX01000010.1"/>
</dbReference>
<sequence length="314" mass="35057">MSNRPKTQCVRVNQVYDWINQITNIKLKEKVPLKKGKCFQDNICLKYNVPCDGSKSILWNGADVKDFIGTFVITVDKHCNGEIELFVNGESMTSLTGGQSFGATIKDLQLIEIQCQDDPSIDYCKGTLDIQLVSKMSKAEEYKEIRCFLSDHQGNPLEPTKNGSICCMEQSNPADRRSTEIMMNGNVITLQEIAILIKGFITVQFINNQGQVCGTYVYPFWEIETFYLCAPIGTDVYCNVSKFHCKAEFVPHLEKCKCCINLSISISVCLSIYSSTNVTVELLGNECTPRSDVQNFGLKQSIPGSGLKVVQNTS</sequence>
<accession>A0A3E0WS87</accession>
<gene>
    <name evidence="2" type="ORF">CAI16_07255</name>
</gene>
<reference evidence="2 3" key="1">
    <citation type="submission" date="2017-05" db="EMBL/GenBank/DDBJ databases">
        <title>Virgibacillus sp. AK90 isolated from a saltern of Kakinada, India.</title>
        <authorList>
            <person name="Gupta V."/>
            <person name="Sidhu C."/>
            <person name="Korpole S."/>
            <person name="Pinnaka A.K."/>
        </authorList>
    </citation>
    <scope>NUCLEOTIDE SEQUENCE [LARGE SCALE GENOMIC DNA]</scope>
    <source>
        <strain evidence="2 3">AK90</strain>
    </source>
</reference>